<dbReference type="Pfam" id="PF00675">
    <property type="entry name" value="Peptidase_M16"/>
    <property type="match status" value="1"/>
</dbReference>
<dbReference type="EMBL" id="BSSU01000008">
    <property type="protein sequence ID" value="GLX82228.1"/>
    <property type="molecule type" value="Genomic_DNA"/>
</dbReference>
<keyword evidence="9" id="KW-0732">Signal</keyword>
<accession>A0ABQ6H206</accession>
<dbReference type="InterPro" id="IPR007863">
    <property type="entry name" value="Peptidase_M16_C"/>
</dbReference>
<feature type="domain" description="Peptidase M16 C-terminal" evidence="11">
    <location>
        <begin position="221"/>
        <end position="394"/>
    </location>
</feature>
<dbReference type="Pfam" id="PF05193">
    <property type="entry name" value="Peptidase_M16_C"/>
    <property type="match status" value="2"/>
</dbReference>
<evidence type="ECO:0000256" key="4">
    <source>
        <dbReference type="ARBA" id="ARBA00022723"/>
    </source>
</evidence>
<feature type="domain" description="Peptidase M16 C-terminal" evidence="11">
    <location>
        <begin position="675"/>
        <end position="853"/>
    </location>
</feature>
<dbReference type="InterPro" id="IPR011765">
    <property type="entry name" value="Pept_M16_N"/>
</dbReference>
<evidence type="ECO:0000256" key="8">
    <source>
        <dbReference type="RuleBase" id="RU004447"/>
    </source>
</evidence>
<dbReference type="InterPro" id="IPR011249">
    <property type="entry name" value="Metalloenz_LuxS/M16"/>
</dbReference>
<evidence type="ECO:0000256" key="2">
    <source>
        <dbReference type="ARBA" id="ARBA00007261"/>
    </source>
</evidence>
<evidence type="ECO:0000259" key="11">
    <source>
        <dbReference type="Pfam" id="PF05193"/>
    </source>
</evidence>
<dbReference type="RefSeq" id="WP_284207589.1">
    <property type="nucleotide sequence ID" value="NZ_BSSU01000008.1"/>
</dbReference>
<sequence>MNTIKISGISLAVAIALNLTGCNSTAQTLESQAPTVVENVANHKLTFVRNVEGINEYTMDNGLKVLLFKDDAQPKTLVNITYRVGSVHENYGETGMAHLLEHMLFKGSDNYQEIDKEFTKRGMATNATTWLDRTNYFEVFESNEENLDWSIGMEADRMLHATFTEDELKSEMTVVRNEMERGENNPVRILMSRMSSMAHLWHNYGNSTIGARSDVENFPFSKLRAFYKKHYRPDNAVLTIAGRFDEEKTIEMVNKHFGKISQPQTPVEALYTQEPTQDGERVVNLRRTGDLPYIGLMYHAPSGLHQDAAALEVLMEILSDDKRGRLQKQLVETGISSSAFAFSFMLKDSSQMIFLAQGEKGKDTTELEKSLLNIAENIETTPITADELKAAKAKFAKQAEQAMRNVTGIGMNLSEYIAKGDYRHAFFFRDQVAEVTLEDVQRVAQTYLISSNRTLGRFIPTDKPQRAEIPEAPDMDELLKDYKGKERIVAGENYDNNVPNIKARLVESTWPQGTKFMFYPKQLRGNEVLINMTFPTGTPETLKGKAAEIEVLSTMLSLGTTSMDKAEIAGKLDELKSSVRFSASASGIGVNIKTDTANMNATLDLVKDMLSNATFSQSELDILKPTLIAGYESERTDPSAIANNSFRETLNSYPEGHPRAHRGIDQSIAEIQALQGDSIKSVFEKHMNIANGYIAVVGNVDQAAIESKLQDTVGHLVNDTPYQYMPTAYKNVHGLTVSHNTPDKANAQLYVINATNLTTADDDYLATKIAAEIFGGGPFTSRLGKRIRVQEGYSYSVGGNISISDRDESGMVWGYAISAPENMDNVIAAYKEELAKVVADGFTEEEFETAKSSFINSRKRRWANDSAILNVLIANKQIDRDIEYYPMLDEKLATLTLDDVKAAFIKHMATNEINIFKAGDFEKPAEE</sequence>
<keyword evidence="3" id="KW-0645">Protease</keyword>
<evidence type="ECO:0000256" key="7">
    <source>
        <dbReference type="ARBA" id="ARBA00023049"/>
    </source>
</evidence>
<comment type="cofactor">
    <cofactor evidence="1">
        <name>Zn(2+)</name>
        <dbReference type="ChEBI" id="CHEBI:29105"/>
    </cofactor>
</comment>
<keyword evidence="5" id="KW-0378">Hydrolase</keyword>
<dbReference type="SUPFAM" id="SSF63411">
    <property type="entry name" value="LuxS/MPP-like metallohydrolase"/>
    <property type="match status" value="4"/>
</dbReference>
<evidence type="ECO:0000256" key="3">
    <source>
        <dbReference type="ARBA" id="ARBA00022670"/>
    </source>
</evidence>
<dbReference type="InterPro" id="IPR001431">
    <property type="entry name" value="Pept_M16_Zn_BS"/>
</dbReference>
<evidence type="ECO:0000259" key="10">
    <source>
        <dbReference type="Pfam" id="PF00675"/>
    </source>
</evidence>
<feature type="domain" description="Peptidase M16 N-terminal" evidence="10">
    <location>
        <begin position="65"/>
        <end position="210"/>
    </location>
</feature>
<reference evidence="12 13" key="1">
    <citation type="submission" date="2023-03" db="EMBL/GenBank/DDBJ databases">
        <title>Draft genome sequence of Thalassotalea eurytherma JCM 18482T.</title>
        <authorList>
            <person name="Sawabe T."/>
        </authorList>
    </citation>
    <scope>NUCLEOTIDE SEQUENCE [LARGE SCALE GENOMIC DNA]</scope>
    <source>
        <strain evidence="12 13">JCM 18482</strain>
    </source>
</reference>
<keyword evidence="7" id="KW-0482">Metalloprotease</keyword>
<dbReference type="Gene3D" id="3.30.830.10">
    <property type="entry name" value="Metalloenzyme, LuxS/M16 peptidase-like"/>
    <property type="match status" value="4"/>
</dbReference>
<keyword evidence="13" id="KW-1185">Reference proteome</keyword>
<comment type="caution">
    <text evidence="12">The sequence shown here is derived from an EMBL/GenBank/DDBJ whole genome shotgun (WGS) entry which is preliminary data.</text>
</comment>
<evidence type="ECO:0000256" key="1">
    <source>
        <dbReference type="ARBA" id="ARBA00001947"/>
    </source>
</evidence>
<dbReference type="PANTHER" id="PTHR43690">
    <property type="entry name" value="NARDILYSIN"/>
    <property type="match status" value="1"/>
</dbReference>
<proteinExistence type="inferred from homology"/>
<feature type="signal peptide" evidence="9">
    <location>
        <begin position="1"/>
        <end position="26"/>
    </location>
</feature>
<evidence type="ECO:0000256" key="6">
    <source>
        <dbReference type="ARBA" id="ARBA00022833"/>
    </source>
</evidence>
<evidence type="ECO:0000256" key="9">
    <source>
        <dbReference type="SAM" id="SignalP"/>
    </source>
</evidence>
<feature type="chain" id="PRO_5045827853" evidence="9">
    <location>
        <begin position="27"/>
        <end position="927"/>
    </location>
</feature>
<dbReference type="PANTHER" id="PTHR43690:SF17">
    <property type="entry name" value="PROTEIN YHJJ"/>
    <property type="match status" value="1"/>
</dbReference>
<name>A0ABQ6H206_9GAMM</name>
<dbReference type="PROSITE" id="PS00143">
    <property type="entry name" value="INSULINASE"/>
    <property type="match status" value="1"/>
</dbReference>
<evidence type="ECO:0000313" key="13">
    <source>
        <dbReference type="Proteomes" id="UP001157133"/>
    </source>
</evidence>
<protein>
    <submittedName>
        <fullName evidence="12">Peptidase M16</fullName>
    </submittedName>
</protein>
<keyword evidence="4" id="KW-0479">Metal-binding</keyword>
<gene>
    <name evidence="12" type="ORF">theurythT_16800</name>
</gene>
<keyword evidence="6" id="KW-0862">Zinc</keyword>
<evidence type="ECO:0000313" key="12">
    <source>
        <dbReference type="EMBL" id="GLX82228.1"/>
    </source>
</evidence>
<dbReference type="InterPro" id="IPR050626">
    <property type="entry name" value="Peptidase_M16"/>
</dbReference>
<dbReference type="Proteomes" id="UP001157133">
    <property type="component" value="Unassembled WGS sequence"/>
</dbReference>
<comment type="similarity">
    <text evidence="2 8">Belongs to the peptidase M16 family.</text>
</comment>
<organism evidence="12 13">
    <name type="scientific">Thalassotalea eurytherma</name>
    <dbReference type="NCBI Taxonomy" id="1144278"/>
    <lineage>
        <taxon>Bacteria</taxon>
        <taxon>Pseudomonadati</taxon>
        <taxon>Pseudomonadota</taxon>
        <taxon>Gammaproteobacteria</taxon>
        <taxon>Alteromonadales</taxon>
        <taxon>Colwelliaceae</taxon>
        <taxon>Thalassotalea</taxon>
    </lineage>
</organism>
<evidence type="ECO:0000256" key="5">
    <source>
        <dbReference type="ARBA" id="ARBA00022801"/>
    </source>
</evidence>